<comment type="similarity">
    <text evidence="2">Belongs to the DoxX family.</text>
</comment>
<dbReference type="InterPro" id="IPR032808">
    <property type="entry name" value="DoxX"/>
</dbReference>
<dbReference type="Proteomes" id="UP000236721">
    <property type="component" value="Unassembled WGS sequence"/>
</dbReference>
<dbReference type="OrthoDB" id="9792760at2"/>
<evidence type="ECO:0000313" key="8">
    <source>
        <dbReference type="EMBL" id="SEF61231.1"/>
    </source>
</evidence>
<evidence type="ECO:0000256" key="7">
    <source>
        <dbReference type="SAM" id="Phobius"/>
    </source>
</evidence>
<dbReference type="PANTHER" id="PTHR33452">
    <property type="entry name" value="OXIDOREDUCTASE CATD-RELATED"/>
    <property type="match status" value="1"/>
</dbReference>
<keyword evidence="9" id="KW-1185">Reference proteome</keyword>
<proteinExistence type="inferred from homology"/>
<dbReference type="RefSeq" id="WP_103878830.1">
    <property type="nucleotide sequence ID" value="NZ_FNVG01000002.1"/>
</dbReference>
<keyword evidence="6 7" id="KW-0472">Membrane</keyword>
<comment type="subcellular location">
    <subcellularLocation>
        <location evidence="1">Cell membrane</location>
        <topology evidence="1">Multi-pass membrane protein</topology>
    </subcellularLocation>
</comment>
<feature type="transmembrane region" description="Helical" evidence="7">
    <location>
        <begin position="41"/>
        <end position="63"/>
    </location>
</feature>
<evidence type="ECO:0000256" key="6">
    <source>
        <dbReference type="ARBA" id="ARBA00023136"/>
    </source>
</evidence>
<keyword evidence="5 7" id="KW-1133">Transmembrane helix</keyword>
<gene>
    <name evidence="8" type="ORF">SAMN04488244_102229</name>
</gene>
<dbReference type="PANTHER" id="PTHR33452:SF1">
    <property type="entry name" value="INNER MEMBRANE PROTEIN YPHA-RELATED"/>
    <property type="match status" value="1"/>
</dbReference>
<accession>A0A1H5TGL9</accession>
<evidence type="ECO:0000256" key="3">
    <source>
        <dbReference type="ARBA" id="ARBA00022475"/>
    </source>
</evidence>
<feature type="transmembrane region" description="Helical" evidence="7">
    <location>
        <begin position="70"/>
        <end position="88"/>
    </location>
</feature>
<sequence length="127" mass="13638">MNKLQQLSAPAGRLFLALIFVMSGFSKIGQYEQTQGYMEMMGVPGALLPLVILTEVIAGLAIVLGWKTKFAAIALAGFSVMSAILFHADFSNPAEMTNFMKNISLAGAFLILFAQGAGAYSLDNRQK</sequence>
<dbReference type="InterPro" id="IPR051907">
    <property type="entry name" value="DoxX-like_oxidoreductase"/>
</dbReference>
<dbReference type="Pfam" id="PF07681">
    <property type="entry name" value="DoxX"/>
    <property type="match status" value="1"/>
</dbReference>
<evidence type="ECO:0000256" key="2">
    <source>
        <dbReference type="ARBA" id="ARBA00006679"/>
    </source>
</evidence>
<keyword evidence="4 7" id="KW-0812">Transmembrane</keyword>
<evidence type="ECO:0000256" key="5">
    <source>
        <dbReference type="ARBA" id="ARBA00022989"/>
    </source>
</evidence>
<reference evidence="9" key="1">
    <citation type="submission" date="2016-10" db="EMBL/GenBank/DDBJ databases">
        <authorList>
            <person name="Varghese N."/>
            <person name="Submissions S."/>
        </authorList>
    </citation>
    <scope>NUCLEOTIDE SEQUENCE [LARGE SCALE GENOMIC DNA]</scope>
    <source>
        <strain evidence="9">CGMCC 1.7062</strain>
    </source>
</reference>
<evidence type="ECO:0000256" key="4">
    <source>
        <dbReference type="ARBA" id="ARBA00022692"/>
    </source>
</evidence>
<organism evidence="8 9">
    <name type="scientific">Vibrio hangzhouensis</name>
    <dbReference type="NCBI Taxonomy" id="462991"/>
    <lineage>
        <taxon>Bacteria</taxon>
        <taxon>Pseudomonadati</taxon>
        <taxon>Pseudomonadota</taxon>
        <taxon>Gammaproteobacteria</taxon>
        <taxon>Vibrionales</taxon>
        <taxon>Vibrionaceae</taxon>
        <taxon>Vibrio</taxon>
    </lineage>
</organism>
<feature type="transmembrane region" description="Helical" evidence="7">
    <location>
        <begin position="103"/>
        <end position="122"/>
    </location>
</feature>
<dbReference type="EMBL" id="FNVG01000002">
    <property type="protein sequence ID" value="SEF61231.1"/>
    <property type="molecule type" value="Genomic_DNA"/>
</dbReference>
<dbReference type="GO" id="GO:0005886">
    <property type="term" value="C:plasma membrane"/>
    <property type="evidence" value="ECO:0007669"/>
    <property type="project" value="UniProtKB-SubCell"/>
</dbReference>
<feature type="transmembrane region" description="Helical" evidence="7">
    <location>
        <begin position="12"/>
        <end position="29"/>
    </location>
</feature>
<evidence type="ECO:0000256" key="1">
    <source>
        <dbReference type="ARBA" id="ARBA00004651"/>
    </source>
</evidence>
<protein>
    <submittedName>
        <fullName evidence="8">Putative oxidoreductase</fullName>
    </submittedName>
</protein>
<evidence type="ECO:0000313" key="9">
    <source>
        <dbReference type="Proteomes" id="UP000236721"/>
    </source>
</evidence>
<dbReference type="AlphaFoldDB" id="A0A1H5TGL9"/>
<name>A0A1H5TGL9_9VIBR</name>
<keyword evidence="3" id="KW-1003">Cell membrane</keyword>